<feature type="transmembrane region" description="Helical" evidence="8">
    <location>
        <begin position="192"/>
        <end position="210"/>
    </location>
</feature>
<evidence type="ECO:0000256" key="1">
    <source>
        <dbReference type="ARBA" id="ARBA00004141"/>
    </source>
</evidence>
<dbReference type="InterPro" id="IPR004813">
    <property type="entry name" value="OPT"/>
</dbReference>
<proteinExistence type="inferred from homology"/>
<keyword evidence="5 8" id="KW-1133">Transmembrane helix</keyword>
<evidence type="ECO:0000256" key="5">
    <source>
        <dbReference type="ARBA" id="ARBA00022989"/>
    </source>
</evidence>
<feature type="compositionally biased region" description="Basic and acidic residues" evidence="7">
    <location>
        <begin position="25"/>
        <end position="36"/>
    </location>
</feature>
<dbReference type="Pfam" id="PF03169">
    <property type="entry name" value="OPT"/>
    <property type="match status" value="1"/>
</dbReference>
<feature type="transmembrane region" description="Helical" evidence="8">
    <location>
        <begin position="109"/>
        <end position="131"/>
    </location>
</feature>
<feature type="transmembrane region" description="Helical" evidence="8">
    <location>
        <begin position="489"/>
        <end position="507"/>
    </location>
</feature>
<feature type="compositionally biased region" description="Polar residues" evidence="7">
    <location>
        <begin position="1"/>
        <end position="14"/>
    </location>
</feature>
<keyword evidence="3" id="KW-0813">Transport</keyword>
<dbReference type="InterPro" id="IPR045035">
    <property type="entry name" value="YSL-like"/>
</dbReference>
<sequence length="764" mass="82233">MATNENLDASSPETKLQDLAILTQHHREPSSEKHPSTYENSSPTDAKAGHAISINEDDGEHFHPDPFTPFNDLPPERSRVITIRAVVIGCIAGALVNSSNVRNCPFPDLFVWSGLGIFLDLFGAIIGFAVIKFFSKTFAENFPILGGGFGPKENNIVQTTATAAGGLSNVFVSAYPAMYQLGLMSSDPSKDFWRIVSLTVVGGYFGFFFGTPLRKFFVIHVARELSLVFPTATATAMTIRSMHQAVSGEAMAKLKTKALSISFSAALVLRVVSSYATGILWDWHVFTWIFQWGHYKNQAINVENWGWMIEWTPAFIGTGMLVGLNVSLSFYAGSIIAWGIIGPILVNKGVAFGVPASEDPKWDGYVSFASLSLSASNKDTPSPRYWMLWPGILCMIAVSFTELALQWRVFVFGFRALFRGCCKGIAAAGQAAGKKMNWAKARSQQELVDIVEDPADPSERVPAWQWGPGLLATIICICAVMGSEFDMPVGMSLLSVVLAFLFSFLAIQCTGVTDTTPLTAASKASQIVLGGATKGEHWGVAHAQKLNLLGGAIANMGANQSTDLTADFRVGFLLRTPPNQQWFAQGIGTIVAVFLAPGIFVLFATAYPCILNSEAESCSFAAPSVSAWRAVAIAVTDPTFPIPPSSGYFAIAFAIFGSAMVLVRHFCLVGKWEWVRAYWPNTMCLSLAFVLNQTVYGLAMVIGSLAAYFWEKRNAKSFDIYGYAVAAGLIAGEGIGGVINAILQIAGVSGDVYGSMVGCPGDSC</sequence>
<evidence type="ECO:0000256" key="8">
    <source>
        <dbReference type="SAM" id="Phobius"/>
    </source>
</evidence>
<comment type="similarity">
    <text evidence="2">Belongs to the oligopeptide OPT transporter family.</text>
</comment>
<feature type="transmembrane region" description="Helical" evidence="8">
    <location>
        <begin position="648"/>
        <end position="670"/>
    </location>
</feature>
<feature type="transmembrane region" description="Helical" evidence="8">
    <location>
        <begin position="314"/>
        <end position="341"/>
    </location>
</feature>
<feature type="transmembrane region" description="Helical" evidence="8">
    <location>
        <begin position="463"/>
        <end position="482"/>
    </location>
</feature>
<name>A0ABR1YI43_9PEZI</name>
<feature type="transmembrane region" description="Helical" evidence="8">
    <location>
        <begin position="720"/>
        <end position="743"/>
    </location>
</feature>
<feature type="transmembrane region" description="Helical" evidence="8">
    <location>
        <begin position="386"/>
        <end position="407"/>
    </location>
</feature>
<feature type="transmembrane region" description="Helical" evidence="8">
    <location>
        <begin position="80"/>
        <end position="97"/>
    </location>
</feature>
<feature type="transmembrane region" description="Helical" evidence="8">
    <location>
        <begin position="618"/>
        <end position="636"/>
    </location>
</feature>
<evidence type="ECO:0000256" key="2">
    <source>
        <dbReference type="ARBA" id="ARBA00008807"/>
    </source>
</evidence>
<dbReference type="EMBL" id="JBBWRZ010000008">
    <property type="protein sequence ID" value="KAK8230419.1"/>
    <property type="molecule type" value="Genomic_DNA"/>
</dbReference>
<organism evidence="9 10">
    <name type="scientific">Phyllosticta capitalensis</name>
    <dbReference type="NCBI Taxonomy" id="121624"/>
    <lineage>
        <taxon>Eukaryota</taxon>
        <taxon>Fungi</taxon>
        <taxon>Dikarya</taxon>
        <taxon>Ascomycota</taxon>
        <taxon>Pezizomycotina</taxon>
        <taxon>Dothideomycetes</taxon>
        <taxon>Dothideomycetes incertae sedis</taxon>
        <taxon>Botryosphaeriales</taxon>
        <taxon>Phyllostictaceae</taxon>
        <taxon>Phyllosticta</taxon>
    </lineage>
</organism>
<protein>
    <submittedName>
        <fullName evidence="9">Oligopeptide transporter</fullName>
    </submittedName>
</protein>
<gene>
    <name evidence="9" type="ORF">HDK90DRAFT_417090</name>
</gene>
<dbReference type="PANTHER" id="PTHR31645">
    <property type="entry name" value="OLIGOPEPTIDE TRANSPORTER YGL114W-RELATED"/>
    <property type="match status" value="1"/>
</dbReference>
<evidence type="ECO:0000256" key="6">
    <source>
        <dbReference type="ARBA" id="ARBA00023136"/>
    </source>
</evidence>
<feature type="transmembrane region" description="Helical" evidence="8">
    <location>
        <begin position="582"/>
        <end position="606"/>
    </location>
</feature>
<feature type="transmembrane region" description="Helical" evidence="8">
    <location>
        <begin position="258"/>
        <end position="281"/>
    </location>
</feature>
<reference evidence="9 10" key="1">
    <citation type="submission" date="2024-04" db="EMBL/GenBank/DDBJ databases">
        <title>Phyllosticta paracitricarpa is synonymous to the EU quarantine fungus P. citricarpa based on phylogenomic analyses.</title>
        <authorList>
            <consortium name="Lawrence Berkeley National Laboratory"/>
            <person name="Van Ingen-Buijs V.A."/>
            <person name="Van Westerhoven A.C."/>
            <person name="Haridas S."/>
            <person name="Skiadas P."/>
            <person name="Martin F."/>
            <person name="Groenewald J.Z."/>
            <person name="Crous P.W."/>
            <person name="Seidl M.F."/>
        </authorList>
    </citation>
    <scope>NUCLEOTIDE SEQUENCE [LARGE SCALE GENOMIC DNA]</scope>
    <source>
        <strain evidence="9 10">CBS 123374</strain>
    </source>
</reference>
<evidence type="ECO:0000256" key="4">
    <source>
        <dbReference type="ARBA" id="ARBA00022692"/>
    </source>
</evidence>
<evidence type="ECO:0000256" key="7">
    <source>
        <dbReference type="SAM" id="MobiDB-lite"/>
    </source>
</evidence>
<keyword evidence="4 8" id="KW-0812">Transmembrane</keyword>
<comment type="caution">
    <text evidence="9">The sequence shown here is derived from an EMBL/GenBank/DDBJ whole genome shotgun (WGS) entry which is preliminary data.</text>
</comment>
<evidence type="ECO:0000313" key="10">
    <source>
        <dbReference type="Proteomes" id="UP001492380"/>
    </source>
</evidence>
<dbReference type="PANTHER" id="PTHR31645:SF3">
    <property type="entry name" value="OLIGOPEPTIDE TRANSPORTER"/>
    <property type="match status" value="1"/>
</dbReference>
<feature type="region of interest" description="Disordered" evidence="7">
    <location>
        <begin position="1"/>
        <end position="47"/>
    </location>
</feature>
<dbReference type="NCBIfam" id="TIGR00728">
    <property type="entry name" value="OPT_sfam"/>
    <property type="match status" value="1"/>
</dbReference>
<feature type="transmembrane region" description="Helical" evidence="8">
    <location>
        <begin position="682"/>
        <end position="708"/>
    </location>
</feature>
<keyword evidence="6 8" id="KW-0472">Membrane</keyword>
<dbReference type="Proteomes" id="UP001492380">
    <property type="component" value="Unassembled WGS sequence"/>
</dbReference>
<evidence type="ECO:0000313" key="9">
    <source>
        <dbReference type="EMBL" id="KAK8230419.1"/>
    </source>
</evidence>
<comment type="subcellular location">
    <subcellularLocation>
        <location evidence="1">Membrane</location>
        <topology evidence="1">Multi-pass membrane protein</topology>
    </subcellularLocation>
</comment>
<keyword evidence="10" id="KW-1185">Reference proteome</keyword>
<accession>A0ABR1YI43</accession>
<evidence type="ECO:0000256" key="3">
    <source>
        <dbReference type="ARBA" id="ARBA00022448"/>
    </source>
</evidence>